<reference evidence="7 8" key="1">
    <citation type="submission" date="2015-03" db="EMBL/GenBank/DDBJ databases">
        <title>Genome sequencing of Methylobacterium tarhaniae DSM 25844.</title>
        <authorList>
            <person name="Chaudhry V."/>
            <person name="Patil P.B."/>
        </authorList>
    </citation>
    <scope>NUCLEOTIDE SEQUENCE [LARGE SCALE GENOMIC DNA]</scope>
    <source>
        <strain evidence="7 8">DSM 25844</strain>
    </source>
</reference>
<dbReference type="Proteomes" id="UP000036449">
    <property type="component" value="Unassembled WGS sequence"/>
</dbReference>
<dbReference type="Gene3D" id="3.40.630.30">
    <property type="match status" value="1"/>
</dbReference>
<evidence type="ECO:0000256" key="1">
    <source>
        <dbReference type="ARBA" id="ARBA00022654"/>
    </source>
</evidence>
<accession>A0A0J6VV02</accession>
<dbReference type="PATRIC" id="fig|1187852.3.peg.5565"/>
<name>A0A0J6VV02_9HYPH</name>
<keyword evidence="2 6" id="KW-0808">Transferase</keyword>
<dbReference type="Pfam" id="PF00765">
    <property type="entry name" value="Autoind_synth"/>
    <property type="match status" value="1"/>
</dbReference>
<dbReference type="OrthoDB" id="6169313at2"/>
<dbReference type="PANTHER" id="PTHR39322:SF1">
    <property type="entry name" value="ISOVALERYL-HOMOSERINE LACTONE SYNTHASE"/>
    <property type="match status" value="1"/>
</dbReference>
<evidence type="ECO:0000256" key="6">
    <source>
        <dbReference type="RuleBase" id="RU361135"/>
    </source>
</evidence>
<dbReference type="PANTHER" id="PTHR39322">
    <property type="entry name" value="ACYL-HOMOSERINE-LACTONE SYNTHASE"/>
    <property type="match status" value="1"/>
</dbReference>
<dbReference type="GO" id="GO:0009372">
    <property type="term" value="P:quorum sensing"/>
    <property type="evidence" value="ECO:0007669"/>
    <property type="project" value="UniProtKB-UniRule"/>
</dbReference>
<dbReference type="InterPro" id="IPR016181">
    <property type="entry name" value="Acyl_CoA_acyltransferase"/>
</dbReference>
<dbReference type="AlphaFoldDB" id="A0A0J6VV02"/>
<comment type="similarity">
    <text evidence="5 6">Belongs to the autoinducer synthase family.</text>
</comment>
<evidence type="ECO:0000256" key="5">
    <source>
        <dbReference type="PROSITE-ProRule" id="PRU00533"/>
    </source>
</evidence>
<dbReference type="InterPro" id="IPR001690">
    <property type="entry name" value="Autoind_synthase"/>
</dbReference>
<evidence type="ECO:0000256" key="4">
    <source>
        <dbReference type="ARBA" id="ARBA00022929"/>
    </source>
</evidence>
<dbReference type="GO" id="GO:0061579">
    <property type="term" value="F:N-acyl homoserine lactone synthase activity"/>
    <property type="evidence" value="ECO:0007669"/>
    <property type="project" value="UniProtKB-UniRule"/>
</dbReference>
<evidence type="ECO:0000256" key="2">
    <source>
        <dbReference type="ARBA" id="ARBA00022679"/>
    </source>
</evidence>
<dbReference type="PROSITE" id="PS51187">
    <property type="entry name" value="AUTOINDUCER_SYNTH_2"/>
    <property type="match status" value="1"/>
</dbReference>
<keyword evidence="3 6" id="KW-0949">S-adenosyl-L-methionine</keyword>
<dbReference type="RefSeq" id="WP_048450602.1">
    <property type="nucleotide sequence ID" value="NZ_LABZ01000057.1"/>
</dbReference>
<protein>
    <recommendedName>
        <fullName evidence="6">Acyl-homoserine-lactone synthase</fullName>
        <ecNumber evidence="6">2.3.1.184</ecNumber>
    </recommendedName>
    <alternativeName>
        <fullName evidence="6">Autoinducer synthesis protein</fullName>
    </alternativeName>
</protein>
<dbReference type="PRINTS" id="PR01549">
    <property type="entry name" value="AUTOINDCRSYN"/>
</dbReference>
<proteinExistence type="inferred from homology"/>
<dbReference type="EMBL" id="LABZ01000057">
    <property type="protein sequence ID" value="KMO43136.1"/>
    <property type="molecule type" value="Genomic_DNA"/>
</dbReference>
<gene>
    <name evidence="7" type="ORF">VQ03_09320</name>
</gene>
<keyword evidence="8" id="KW-1185">Reference proteome</keyword>
<keyword evidence="1 5" id="KW-0673">Quorum sensing</keyword>
<organism evidence="7 8">
    <name type="scientific">Methylobacterium tarhaniae</name>
    <dbReference type="NCBI Taxonomy" id="1187852"/>
    <lineage>
        <taxon>Bacteria</taxon>
        <taxon>Pseudomonadati</taxon>
        <taxon>Pseudomonadota</taxon>
        <taxon>Alphaproteobacteria</taxon>
        <taxon>Hyphomicrobiales</taxon>
        <taxon>Methylobacteriaceae</taxon>
        <taxon>Methylobacterium</taxon>
    </lineage>
</organism>
<evidence type="ECO:0000313" key="7">
    <source>
        <dbReference type="EMBL" id="KMO43136.1"/>
    </source>
</evidence>
<keyword evidence="4 5" id="KW-0071">Autoinducer synthesis</keyword>
<dbReference type="GO" id="GO:0007165">
    <property type="term" value="P:signal transduction"/>
    <property type="evidence" value="ECO:0007669"/>
    <property type="project" value="TreeGrafter"/>
</dbReference>
<dbReference type="EC" id="2.3.1.184" evidence="6"/>
<comment type="caution">
    <text evidence="7">The sequence shown here is derived from an EMBL/GenBank/DDBJ whole genome shotgun (WGS) entry which is preliminary data.</text>
</comment>
<evidence type="ECO:0000313" key="8">
    <source>
        <dbReference type="Proteomes" id="UP000036449"/>
    </source>
</evidence>
<sequence length="218" mass="24444">MITVVDSSNYHQSSDLLDAMYTFRHRVFVDIMKWEACRRNDGRDIDQFDGPDCVHIAAFDNGSVISYSRLLPTTKPHLQTHVYPELLQGRPAPTGPHIMEWTRCAAAPWRRPNSLAADPNAGRQFLAVTELTLALGLIGYLAQVHPTMITKLSAMGWDVEPLALPTRYDGHLVVPIYMEWKPGTADATRRAFGLKGTAYDLLPHSMPAQWGEPLRYAS</sequence>
<comment type="catalytic activity">
    <reaction evidence="6">
        <text>a fatty acyl-[ACP] + S-adenosyl-L-methionine = an N-acyl-L-homoserine lactone + S-methyl-5'-thioadenosine + holo-[ACP] + H(+)</text>
        <dbReference type="Rhea" id="RHEA:10096"/>
        <dbReference type="Rhea" id="RHEA-COMP:9685"/>
        <dbReference type="Rhea" id="RHEA-COMP:14125"/>
        <dbReference type="ChEBI" id="CHEBI:15378"/>
        <dbReference type="ChEBI" id="CHEBI:17509"/>
        <dbReference type="ChEBI" id="CHEBI:55474"/>
        <dbReference type="ChEBI" id="CHEBI:59789"/>
        <dbReference type="ChEBI" id="CHEBI:64479"/>
        <dbReference type="ChEBI" id="CHEBI:138651"/>
        <dbReference type="EC" id="2.3.1.184"/>
    </reaction>
</comment>
<dbReference type="SUPFAM" id="SSF55729">
    <property type="entry name" value="Acyl-CoA N-acyltransferases (Nat)"/>
    <property type="match status" value="1"/>
</dbReference>
<evidence type="ECO:0000256" key="3">
    <source>
        <dbReference type="ARBA" id="ARBA00022691"/>
    </source>
</evidence>